<dbReference type="InterPro" id="IPR050266">
    <property type="entry name" value="AB_hydrolase_sf"/>
</dbReference>
<dbReference type="GO" id="GO:0016020">
    <property type="term" value="C:membrane"/>
    <property type="evidence" value="ECO:0007669"/>
    <property type="project" value="TreeGrafter"/>
</dbReference>
<accession>A0A1H6PHV5</accession>
<dbReference type="GO" id="GO:0047372">
    <property type="term" value="F:monoacylglycerol lipase activity"/>
    <property type="evidence" value="ECO:0007669"/>
    <property type="project" value="TreeGrafter"/>
</dbReference>
<dbReference type="VEuPathDB" id="FungiDB:YALI1_B20919g"/>
<evidence type="ECO:0000313" key="3">
    <source>
        <dbReference type="EMBL" id="RDW28398.1"/>
    </source>
</evidence>
<organism evidence="2 4">
    <name type="scientific">Yarrowia lipolytica</name>
    <name type="common">Candida lipolytica</name>
    <dbReference type="NCBI Taxonomy" id="4952"/>
    <lineage>
        <taxon>Eukaryota</taxon>
        <taxon>Fungi</taxon>
        <taxon>Dikarya</taxon>
        <taxon>Ascomycota</taxon>
        <taxon>Saccharomycotina</taxon>
        <taxon>Dipodascomycetes</taxon>
        <taxon>Dipodascales</taxon>
        <taxon>Dipodascales incertae sedis</taxon>
        <taxon>Yarrowia</taxon>
    </lineage>
</organism>
<feature type="domain" description="Tyrosine specific protein phosphatases" evidence="1">
    <location>
        <begin position="429"/>
        <end position="491"/>
    </location>
</feature>
<reference evidence="3 5" key="2">
    <citation type="submission" date="2018-07" db="EMBL/GenBank/DDBJ databases">
        <title>Draft Genome Assemblies for Five Robust Yarrowia lipolytica Strains Exhibiting High Lipid Production and Pentose Sugar Utilization and Sugar Alcohol Secretion from Undetoxified Lignocellulosic Biomass Hydrolysates.</title>
        <authorList>
            <consortium name="DOE Joint Genome Institute"/>
            <person name="Walker C."/>
            <person name="Ryu S."/>
            <person name="Na H."/>
            <person name="Zane M."/>
            <person name="LaButti K."/>
            <person name="Lipzen A."/>
            <person name="Haridas S."/>
            <person name="Barry K."/>
            <person name="Grigoriev I.V."/>
            <person name="Quarterman J."/>
            <person name="Slininger P."/>
            <person name="Dien B."/>
            <person name="Trinh C.T."/>
        </authorList>
    </citation>
    <scope>NUCLEOTIDE SEQUENCE [LARGE SCALE GENOMIC DNA]</scope>
    <source>
        <strain evidence="3 5">YB392</strain>
    </source>
</reference>
<dbReference type="KEGG" id="yli:2906822"/>
<dbReference type="Gene3D" id="3.40.50.1820">
    <property type="entry name" value="alpha/beta hydrolase"/>
    <property type="match status" value="1"/>
</dbReference>
<dbReference type="InterPro" id="IPR000387">
    <property type="entry name" value="Tyr_Pase_dom"/>
</dbReference>
<evidence type="ECO:0000313" key="2">
    <source>
        <dbReference type="EMBL" id="AOW01770.1"/>
    </source>
</evidence>
<sequence length="509" mass="57890">MSLAFLKSLFFYNDLERHLVHEVEEPPLITKHCSMKKFRVGDKQLNLRVFNLPHYRENKFPALPIVLFIHGMGGSLSQFYHLMDHMSHYAELVAVDLPGHGKSEFQPSDWASYKTERLLDVLETVLSSTCSEDREVVIIGHSMGCVLAAKLANRLGIRCIGMVAITPVAELDEKTQKLQRLLPYMPGFVFDILRALDRWGGTESKSVSRMVAKEASEEVRLKQLRWNLQVRTPVWMRTAAGLTPATKEEWAVLNTPVYLIGAEEDHATPPGPNMDVIHKWLTSPCTSENSLTLVRGAGHAVMVEKPELVCGLINDFITENVDVKLSLGWQLSYLAARDDKWSLKNEDKWRATQCVSSKVGVAPFRAMKTLREHDKEHNPVILEEQYPDITDVIDISRETPPYEPSSFKRITYHKFPTVSKLPPTKDEVKKYSELVDSILEKRKEQGIENPVVATHCHYGFNRTGFFLCSYMIERLGVSTKDAIAAFAEARPPGIKHPHFIDELYVRHTQ</sequence>
<dbReference type="InterPro" id="IPR029058">
    <property type="entry name" value="AB_hydrolase_fold"/>
</dbReference>
<protein>
    <submittedName>
        <fullName evidence="3">Alpha/Beta hydrolase protein</fullName>
    </submittedName>
</protein>
<proteinExistence type="predicted"/>
<reference evidence="2 4" key="1">
    <citation type="journal article" date="2016" name="PLoS ONE">
        <title>Sequence Assembly of Yarrowia lipolytica Strain W29/CLIB89 Shows Transposable Element Diversity.</title>
        <authorList>
            <person name="Magnan C."/>
            <person name="Yu J."/>
            <person name="Chang I."/>
            <person name="Jahn E."/>
            <person name="Kanomata Y."/>
            <person name="Wu J."/>
            <person name="Zeller M."/>
            <person name="Oakes M."/>
            <person name="Baldi P."/>
            <person name="Sandmeyer S."/>
        </authorList>
    </citation>
    <scope>NUCLEOTIDE SEQUENCE [LARGE SCALE GENOMIC DNA]</scope>
    <source>
        <strain evidence="2">CLIB89</strain>
        <strain evidence="4">CLIB89(W29)</strain>
    </source>
</reference>
<dbReference type="FunFam" id="3.90.190.10:FF:000090">
    <property type="entry name" value="Dual specificity phosphatase catalytic domain protein"/>
    <property type="match status" value="1"/>
</dbReference>
<dbReference type="OMA" id="PGIRHGH"/>
<dbReference type="Proteomes" id="UP000182444">
    <property type="component" value="Chromosome 1B"/>
</dbReference>
<name>A0A1H6PHV5_YARLL</name>
<evidence type="ECO:0000259" key="1">
    <source>
        <dbReference type="PROSITE" id="PS50056"/>
    </source>
</evidence>
<dbReference type="GeneID" id="2906822"/>
<dbReference type="SUPFAM" id="SSF53474">
    <property type="entry name" value="alpha/beta-Hydrolases"/>
    <property type="match status" value="1"/>
</dbReference>
<dbReference type="PROSITE" id="PS50056">
    <property type="entry name" value="TYR_PHOSPHATASE_2"/>
    <property type="match status" value="1"/>
</dbReference>
<dbReference type="EMBL" id="CP017554">
    <property type="protein sequence ID" value="AOW01770.1"/>
    <property type="molecule type" value="Genomic_DNA"/>
</dbReference>
<dbReference type="Proteomes" id="UP000256601">
    <property type="component" value="Unassembled WGS sequence"/>
</dbReference>
<dbReference type="eggNOG" id="KOG2386">
    <property type="taxonomic scope" value="Eukaryota"/>
</dbReference>
<dbReference type="AlphaFoldDB" id="A0A1H6PHV5"/>
<dbReference type="CDD" id="cd14502">
    <property type="entry name" value="RNA_5'-triphosphatase"/>
    <property type="match status" value="1"/>
</dbReference>
<dbReference type="Pfam" id="PF12697">
    <property type="entry name" value="Abhydrolase_6"/>
    <property type="match status" value="1"/>
</dbReference>
<dbReference type="EMBL" id="KZ858953">
    <property type="protein sequence ID" value="RDW28398.1"/>
    <property type="molecule type" value="Genomic_DNA"/>
</dbReference>
<dbReference type="Gene3D" id="3.90.190.10">
    <property type="entry name" value="Protein tyrosine phosphatase superfamily"/>
    <property type="match status" value="1"/>
</dbReference>
<dbReference type="InterPro" id="IPR029021">
    <property type="entry name" value="Prot-tyrosine_phosphatase-like"/>
</dbReference>
<dbReference type="RefSeq" id="XP_500952.1">
    <property type="nucleotide sequence ID" value="XM_500952.1"/>
</dbReference>
<dbReference type="Pfam" id="PF00782">
    <property type="entry name" value="DSPc"/>
    <property type="match status" value="1"/>
</dbReference>
<dbReference type="InterPro" id="IPR000073">
    <property type="entry name" value="AB_hydrolase_1"/>
</dbReference>
<dbReference type="InterPro" id="IPR000340">
    <property type="entry name" value="Dual-sp_phosphatase_cat-dom"/>
</dbReference>
<dbReference type="GO" id="GO:0046464">
    <property type="term" value="P:acylglycerol catabolic process"/>
    <property type="evidence" value="ECO:0007669"/>
    <property type="project" value="TreeGrafter"/>
</dbReference>
<evidence type="ECO:0000313" key="5">
    <source>
        <dbReference type="Proteomes" id="UP000256601"/>
    </source>
</evidence>
<dbReference type="SUPFAM" id="SSF52799">
    <property type="entry name" value="(Phosphotyrosine protein) phosphatases II"/>
    <property type="match status" value="1"/>
</dbReference>
<evidence type="ECO:0000313" key="4">
    <source>
        <dbReference type="Proteomes" id="UP000182444"/>
    </source>
</evidence>
<dbReference type="PANTHER" id="PTHR43798:SF5">
    <property type="entry name" value="MONOACYLGLYCEROL LIPASE ABHD6"/>
    <property type="match status" value="1"/>
</dbReference>
<dbReference type="VEuPathDB" id="FungiDB:YALI0_B15950g"/>
<keyword evidence="3" id="KW-0378">Hydrolase</keyword>
<dbReference type="PANTHER" id="PTHR43798">
    <property type="entry name" value="MONOACYLGLYCEROL LIPASE"/>
    <property type="match status" value="1"/>
</dbReference>
<dbReference type="OrthoDB" id="428974at2759"/>
<gene>
    <name evidence="3" type="ORF">B0I71DRAFT_127504</name>
    <name evidence="2" type="ORF">YALI1_B20919g</name>
</gene>